<evidence type="ECO:0000313" key="5">
    <source>
        <dbReference type="EMBL" id="QEV22532.1"/>
    </source>
</evidence>
<gene>
    <name evidence="5" type="ORF">CP975_24910</name>
</gene>
<comment type="similarity">
    <text evidence="1">Belongs to the HIBADH-related family.</text>
</comment>
<dbReference type="InterPro" id="IPR006115">
    <property type="entry name" value="6PGDH_NADP-bd"/>
</dbReference>
<feature type="domain" description="6-phosphogluconate dehydrogenase NADP-binding" evidence="3">
    <location>
        <begin position="10"/>
        <end position="165"/>
    </location>
</feature>
<protein>
    <submittedName>
        <fullName evidence="5">NAD(P)-dependent oxidoreductase</fullName>
    </submittedName>
</protein>
<dbReference type="AlphaFoldDB" id="A0A5J6HTQ6"/>
<dbReference type="RefSeq" id="WP_055528718.1">
    <property type="nucleotide sequence ID" value="NZ_CP023695.1"/>
</dbReference>
<dbReference type="PANTHER" id="PTHR43580">
    <property type="entry name" value="OXIDOREDUCTASE GLYR1-RELATED"/>
    <property type="match status" value="1"/>
</dbReference>
<dbReference type="InterPro" id="IPR013328">
    <property type="entry name" value="6PGD_dom2"/>
</dbReference>
<dbReference type="GO" id="GO:0016491">
    <property type="term" value="F:oxidoreductase activity"/>
    <property type="evidence" value="ECO:0007669"/>
    <property type="project" value="UniProtKB-KW"/>
</dbReference>
<dbReference type="InterPro" id="IPR051265">
    <property type="entry name" value="HIBADH-related_NP60_sf"/>
</dbReference>
<evidence type="ECO:0000259" key="4">
    <source>
        <dbReference type="Pfam" id="PF21761"/>
    </source>
</evidence>
<dbReference type="Pfam" id="PF21761">
    <property type="entry name" value="RedAm-like_C"/>
    <property type="match status" value="1"/>
</dbReference>
<evidence type="ECO:0000256" key="1">
    <source>
        <dbReference type="ARBA" id="ARBA00009080"/>
    </source>
</evidence>
<dbReference type="PANTHER" id="PTHR43580:SF2">
    <property type="entry name" value="CYTOKINE-LIKE NUCLEAR FACTOR N-PAC"/>
    <property type="match status" value="1"/>
</dbReference>
<keyword evidence="2" id="KW-0560">Oxidoreductase</keyword>
<accession>A0A5J6HTQ6</accession>
<sequence length="295" mass="30625">MTERNPLPAVTVLGLGSMGQALAGTFLDAGHPTTIWNRSPGKGDDLIARGASRAATPADAVRAGEVVVVCVLNYDAAQKILDQVTAADLAGRVLVNLTSDTPERAREAAARAAELGVDYLDGAVMVPVPMIGTPDALIFHSGSRSAYEKYEGTLKALGGQSAYVGEDHGLAAVFDLSVLDFFWTAMHGLVHGFSLAGRDGVRAAALVPFLKANVALVESAVERTAADIDAGTYPGIVDNLAMEAEGIEHIVHAAEHRGLDATALRGVLAAARRAVDLGHGADTWTSTIEGIRNPA</sequence>
<proteinExistence type="inferred from homology"/>
<dbReference type="Proteomes" id="UP000326553">
    <property type="component" value="Chromosome"/>
</dbReference>
<dbReference type="InterPro" id="IPR015815">
    <property type="entry name" value="HIBADH-related"/>
</dbReference>
<reference evidence="5 6" key="1">
    <citation type="submission" date="2017-09" db="EMBL/GenBank/DDBJ databases">
        <authorList>
            <person name="Lee N."/>
            <person name="Cho B.-K."/>
        </authorList>
    </citation>
    <scope>NUCLEOTIDE SEQUENCE [LARGE SCALE GENOMIC DNA]</scope>
    <source>
        <strain evidence="5 6">ATCC 12461</strain>
    </source>
</reference>
<dbReference type="InterPro" id="IPR048666">
    <property type="entry name" value="RedAm-like_C"/>
</dbReference>
<feature type="domain" description="NADPH-dependent reductive aminase-like C-terminal" evidence="4">
    <location>
        <begin position="167"/>
        <end position="292"/>
    </location>
</feature>
<dbReference type="InterPro" id="IPR036291">
    <property type="entry name" value="NAD(P)-bd_dom_sf"/>
</dbReference>
<name>A0A5J6HTQ6_STRAD</name>
<evidence type="ECO:0000313" key="6">
    <source>
        <dbReference type="Proteomes" id="UP000326553"/>
    </source>
</evidence>
<dbReference type="OrthoDB" id="4029976at2"/>
<dbReference type="SUPFAM" id="SSF51735">
    <property type="entry name" value="NAD(P)-binding Rossmann-fold domains"/>
    <property type="match status" value="1"/>
</dbReference>
<keyword evidence="6" id="KW-1185">Reference proteome</keyword>
<dbReference type="EMBL" id="CP023695">
    <property type="protein sequence ID" value="QEV22532.1"/>
    <property type="molecule type" value="Genomic_DNA"/>
</dbReference>
<evidence type="ECO:0000259" key="3">
    <source>
        <dbReference type="Pfam" id="PF03446"/>
    </source>
</evidence>
<dbReference type="GO" id="GO:0050661">
    <property type="term" value="F:NADP binding"/>
    <property type="evidence" value="ECO:0007669"/>
    <property type="project" value="InterPro"/>
</dbReference>
<dbReference type="Pfam" id="PF03446">
    <property type="entry name" value="NAD_binding_2"/>
    <property type="match status" value="1"/>
</dbReference>
<dbReference type="KEGG" id="salw:CP975_24910"/>
<organism evidence="5 6">
    <name type="scientific">Streptomyces alboniger</name>
    <dbReference type="NCBI Taxonomy" id="132473"/>
    <lineage>
        <taxon>Bacteria</taxon>
        <taxon>Bacillati</taxon>
        <taxon>Actinomycetota</taxon>
        <taxon>Actinomycetes</taxon>
        <taxon>Kitasatosporales</taxon>
        <taxon>Streptomycetaceae</taxon>
        <taxon>Streptomyces</taxon>
        <taxon>Streptomyces aurantiacus group</taxon>
    </lineage>
</organism>
<dbReference type="Gene3D" id="1.10.1040.10">
    <property type="entry name" value="N-(1-d-carboxylethyl)-l-norvaline Dehydrogenase, domain 2"/>
    <property type="match status" value="1"/>
</dbReference>
<evidence type="ECO:0000256" key="2">
    <source>
        <dbReference type="ARBA" id="ARBA00023002"/>
    </source>
</evidence>
<dbReference type="PIRSF" id="PIRSF000103">
    <property type="entry name" value="HIBADH"/>
    <property type="match status" value="1"/>
</dbReference>
<dbReference type="Gene3D" id="3.40.50.720">
    <property type="entry name" value="NAD(P)-binding Rossmann-like Domain"/>
    <property type="match status" value="1"/>
</dbReference>